<keyword evidence="1" id="KW-0472">Membrane</keyword>
<name>A0A5R8Y4W4_9BACT</name>
<feature type="transmembrane region" description="Helical" evidence="1">
    <location>
        <begin position="6"/>
        <end position="23"/>
    </location>
</feature>
<sequence>MSDFNPVFIVFFLVLVALVFLIFKRTNSNYKPSYLKKQELVKQYEYEMLKLISKYEKEPEVLKVKKIEFLKQASSELHNNIFFEDKEAKALVQKLASL</sequence>
<evidence type="ECO:0000256" key="1">
    <source>
        <dbReference type="SAM" id="Phobius"/>
    </source>
</evidence>
<evidence type="ECO:0000313" key="3">
    <source>
        <dbReference type="Proteomes" id="UP000308901"/>
    </source>
</evidence>
<dbReference type="Proteomes" id="UP000308901">
    <property type="component" value="Unassembled WGS sequence"/>
</dbReference>
<keyword evidence="1" id="KW-1133">Transmembrane helix</keyword>
<dbReference type="OrthoDB" id="5366062at2"/>
<organism evidence="2 3">
    <name type="scientific">Arcobacter arenosus</name>
    <dbReference type="NCBI Taxonomy" id="2576037"/>
    <lineage>
        <taxon>Bacteria</taxon>
        <taxon>Pseudomonadati</taxon>
        <taxon>Campylobacterota</taxon>
        <taxon>Epsilonproteobacteria</taxon>
        <taxon>Campylobacterales</taxon>
        <taxon>Arcobacteraceae</taxon>
        <taxon>Arcobacter</taxon>
    </lineage>
</organism>
<dbReference type="AlphaFoldDB" id="A0A5R8Y4W4"/>
<proteinExistence type="predicted"/>
<keyword evidence="3" id="KW-1185">Reference proteome</keyword>
<dbReference type="RefSeq" id="WP_138150852.1">
    <property type="nucleotide sequence ID" value="NZ_VANU01000001.1"/>
</dbReference>
<reference evidence="2 3" key="1">
    <citation type="submission" date="2019-05" db="EMBL/GenBank/DDBJ databases">
        <title>Arcobacter sp. nov., isolated from sea sediment.</title>
        <authorList>
            <person name="Kim W."/>
        </authorList>
    </citation>
    <scope>NUCLEOTIDE SEQUENCE [LARGE SCALE GENOMIC DNA]</scope>
    <source>
        <strain evidence="2 3">CAU 1517</strain>
    </source>
</reference>
<protein>
    <submittedName>
        <fullName evidence="2">Uncharacterized protein</fullName>
    </submittedName>
</protein>
<dbReference type="EMBL" id="VANU01000001">
    <property type="protein sequence ID" value="TLP40562.1"/>
    <property type="molecule type" value="Genomic_DNA"/>
</dbReference>
<keyword evidence="1" id="KW-0812">Transmembrane</keyword>
<gene>
    <name evidence="2" type="ORF">FDK22_00680</name>
</gene>
<evidence type="ECO:0000313" key="2">
    <source>
        <dbReference type="EMBL" id="TLP40562.1"/>
    </source>
</evidence>
<comment type="caution">
    <text evidence="2">The sequence shown here is derived from an EMBL/GenBank/DDBJ whole genome shotgun (WGS) entry which is preliminary data.</text>
</comment>
<accession>A0A5R8Y4W4</accession>